<dbReference type="InParanoid" id="Q54F67"/>
<sequence>MVNCNENEFQHFKIRSLSEISKLQLLFCQQIPLINKFDNNYNNQQNQQEQQQEQQNQNQIDDDNYINNNYNNDGESFSSIKEIIKKIIIDGNGGNSSHLNIVFGLFLNEIGIKVQLVKTVLNSNGIIHFSNIIQWKDGNDYFVDVGLNVNSCFQPIELLINNTNSNSNSNSIVNFNQKEYRVRRLIDGSFIYEQKQNNQSIFQAICHFNRNLILSNDQLISILNCKYLSSSIQSTSSSSSSSSLSIPPISLFKLFDKGYYLFENDCFYIIYFNNSKKDREIQLKDFTSLLSTTPSAYNYVNLENNYNTKQFLNKYFNILI</sequence>
<dbReference type="PaxDb" id="44689-DDB0219641"/>
<dbReference type="Pfam" id="PF00797">
    <property type="entry name" value="Acetyltransf_2"/>
    <property type="match status" value="1"/>
</dbReference>
<dbReference type="InterPro" id="IPR053710">
    <property type="entry name" value="Arylamine_NAT_domain_sf"/>
</dbReference>
<dbReference type="Proteomes" id="UP000002195">
    <property type="component" value="Unassembled WGS sequence"/>
</dbReference>
<dbReference type="PANTHER" id="PTHR11786:SF10">
    <property type="match status" value="1"/>
</dbReference>
<dbReference type="eggNOG" id="ENOG502RHYD">
    <property type="taxonomic scope" value="Eukaryota"/>
</dbReference>
<evidence type="ECO:0000313" key="3">
    <source>
        <dbReference type="EMBL" id="EAL61908.1"/>
    </source>
</evidence>
<evidence type="ECO:0000313" key="4">
    <source>
        <dbReference type="Proteomes" id="UP000002195"/>
    </source>
</evidence>
<dbReference type="InterPro" id="IPR038765">
    <property type="entry name" value="Papain-like_cys_pep_sf"/>
</dbReference>
<dbReference type="SUPFAM" id="SSF54001">
    <property type="entry name" value="Cysteine proteinases"/>
    <property type="match status" value="1"/>
</dbReference>
<dbReference type="RefSeq" id="XP_635411.1">
    <property type="nucleotide sequence ID" value="XM_630319.1"/>
</dbReference>
<dbReference type="EMBL" id="AAFI02000175">
    <property type="protein sequence ID" value="EAL61908.1"/>
    <property type="molecule type" value="Genomic_DNA"/>
</dbReference>
<dbReference type="FunCoup" id="Q54F67">
    <property type="interactions" value="2"/>
</dbReference>
<dbReference type="VEuPathDB" id="AmoebaDB:DDB_G0291073"/>
<dbReference type="PANTHER" id="PTHR11786">
    <property type="entry name" value="N-HYDROXYARYLAMINE O-ACETYLTRANSFERASE"/>
    <property type="match status" value="1"/>
</dbReference>
<dbReference type="GeneID" id="8627971"/>
<dbReference type="dictyBase" id="DDB_G0291073"/>
<gene>
    <name evidence="3" type="ORF">DDB_G0291073</name>
</gene>
<dbReference type="SMR" id="Q54F67"/>
<protein>
    <submittedName>
        <fullName evidence="3">Uncharacterized protein</fullName>
    </submittedName>
</protein>
<organism evidence="3 4">
    <name type="scientific">Dictyostelium discoideum</name>
    <name type="common">Social amoeba</name>
    <dbReference type="NCBI Taxonomy" id="44689"/>
    <lineage>
        <taxon>Eukaryota</taxon>
        <taxon>Amoebozoa</taxon>
        <taxon>Evosea</taxon>
        <taxon>Eumycetozoa</taxon>
        <taxon>Dictyostelia</taxon>
        <taxon>Dictyosteliales</taxon>
        <taxon>Dictyosteliaceae</taxon>
        <taxon>Dictyostelium</taxon>
    </lineage>
</organism>
<dbReference type="InterPro" id="IPR001447">
    <property type="entry name" value="Arylamine_N-AcTrfase"/>
</dbReference>
<keyword evidence="2" id="KW-0175">Coiled coil</keyword>
<comment type="similarity">
    <text evidence="1">Belongs to the arylamine N-acetyltransferase family.</text>
</comment>
<dbReference type="HOGENOM" id="CLU_964515_0_0_1"/>
<comment type="caution">
    <text evidence="3">The sequence shown here is derived from an EMBL/GenBank/DDBJ whole genome shotgun (WGS) entry which is preliminary data.</text>
</comment>
<reference evidence="3 4" key="1">
    <citation type="journal article" date="2005" name="Nature">
        <title>The genome of the social amoeba Dictyostelium discoideum.</title>
        <authorList>
            <consortium name="The Dictyostelium discoideum Sequencing Consortium"/>
            <person name="Eichinger L."/>
            <person name="Pachebat J.A."/>
            <person name="Glockner G."/>
            <person name="Rajandream M.A."/>
            <person name="Sucgang R."/>
            <person name="Berriman M."/>
            <person name="Song J."/>
            <person name="Olsen R."/>
            <person name="Szafranski K."/>
            <person name="Xu Q."/>
            <person name="Tunggal B."/>
            <person name="Kummerfeld S."/>
            <person name="Madera M."/>
            <person name="Konfortov B.A."/>
            <person name="Rivero F."/>
            <person name="Bankier A.T."/>
            <person name="Lehmann R."/>
            <person name="Hamlin N."/>
            <person name="Davies R."/>
            <person name="Gaudet P."/>
            <person name="Fey P."/>
            <person name="Pilcher K."/>
            <person name="Chen G."/>
            <person name="Saunders D."/>
            <person name="Sodergren E."/>
            <person name="Davis P."/>
            <person name="Kerhornou A."/>
            <person name="Nie X."/>
            <person name="Hall N."/>
            <person name="Anjard C."/>
            <person name="Hemphill L."/>
            <person name="Bason N."/>
            <person name="Farbrother P."/>
            <person name="Desany B."/>
            <person name="Just E."/>
            <person name="Morio T."/>
            <person name="Rost R."/>
            <person name="Churcher C."/>
            <person name="Cooper J."/>
            <person name="Haydock S."/>
            <person name="van Driessche N."/>
            <person name="Cronin A."/>
            <person name="Goodhead I."/>
            <person name="Muzny D."/>
            <person name="Mourier T."/>
            <person name="Pain A."/>
            <person name="Lu M."/>
            <person name="Harper D."/>
            <person name="Lindsay R."/>
            <person name="Hauser H."/>
            <person name="James K."/>
            <person name="Quiles M."/>
            <person name="Madan Babu M."/>
            <person name="Saito T."/>
            <person name="Buchrieser C."/>
            <person name="Wardroper A."/>
            <person name="Felder M."/>
            <person name="Thangavelu M."/>
            <person name="Johnson D."/>
            <person name="Knights A."/>
            <person name="Loulseged H."/>
            <person name="Mungall K."/>
            <person name="Oliver K."/>
            <person name="Price C."/>
            <person name="Quail M.A."/>
            <person name="Urushihara H."/>
            <person name="Hernandez J."/>
            <person name="Rabbinowitsch E."/>
            <person name="Steffen D."/>
            <person name="Sanders M."/>
            <person name="Ma J."/>
            <person name="Kohara Y."/>
            <person name="Sharp S."/>
            <person name="Simmonds M."/>
            <person name="Spiegler S."/>
            <person name="Tivey A."/>
            <person name="Sugano S."/>
            <person name="White B."/>
            <person name="Walker D."/>
            <person name="Woodward J."/>
            <person name="Winckler T."/>
            <person name="Tanaka Y."/>
            <person name="Shaulsky G."/>
            <person name="Schleicher M."/>
            <person name="Weinstock G."/>
            <person name="Rosenthal A."/>
            <person name="Cox E.C."/>
            <person name="Chisholm R.L."/>
            <person name="Gibbs R."/>
            <person name="Loomis W.F."/>
            <person name="Platzer M."/>
            <person name="Kay R.R."/>
            <person name="Williams J."/>
            <person name="Dear P.H."/>
            <person name="Noegel A.A."/>
            <person name="Barrell B."/>
            <person name="Kuspa A."/>
        </authorList>
    </citation>
    <scope>NUCLEOTIDE SEQUENCE [LARGE SCALE GENOMIC DNA]</scope>
    <source>
        <strain evidence="3 4">AX4</strain>
    </source>
</reference>
<evidence type="ECO:0000256" key="1">
    <source>
        <dbReference type="ARBA" id="ARBA00006547"/>
    </source>
</evidence>
<dbReference type="PhylomeDB" id="Q54F67"/>
<dbReference type="OMA" id="SKHYRIR"/>
<accession>Q54F67</accession>
<dbReference type="Gene3D" id="3.30.2140.20">
    <property type="match status" value="1"/>
</dbReference>
<evidence type="ECO:0000256" key="2">
    <source>
        <dbReference type="SAM" id="Coils"/>
    </source>
</evidence>
<dbReference type="KEGG" id="ddi:DDB_G0291073"/>
<name>Q54F67_DICDI</name>
<dbReference type="AlphaFoldDB" id="Q54F67"/>
<feature type="coiled-coil region" evidence="2">
    <location>
        <begin position="34"/>
        <end position="62"/>
    </location>
</feature>
<keyword evidence="4" id="KW-1185">Reference proteome</keyword>
<proteinExistence type="inferred from homology"/>
<dbReference type="GO" id="GO:0016407">
    <property type="term" value="F:acetyltransferase activity"/>
    <property type="evidence" value="ECO:0007669"/>
    <property type="project" value="InterPro"/>
</dbReference>